<accession>A0A182FKG9</accession>
<feature type="compositionally biased region" description="Polar residues" evidence="1">
    <location>
        <begin position="73"/>
        <end position="83"/>
    </location>
</feature>
<dbReference type="AlphaFoldDB" id="A0A182FKG9"/>
<feature type="region of interest" description="Disordered" evidence="1">
    <location>
        <begin position="67"/>
        <end position="110"/>
    </location>
</feature>
<organism evidence="2 3">
    <name type="scientific">Anopheles albimanus</name>
    <name type="common">New world malaria mosquito</name>
    <dbReference type="NCBI Taxonomy" id="7167"/>
    <lineage>
        <taxon>Eukaryota</taxon>
        <taxon>Metazoa</taxon>
        <taxon>Ecdysozoa</taxon>
        <taxon>Arthropoda</taxon>
        <taxon>Hexapoda</taxon>
        <taxon>Insecta</taxon>
        <taxon>Pterygota</taxon>
        <taxon>Neoptera</taxon>
        <taxon>Endopterygota</taxon>
        <taxon>Diptera</taxon>
        <taxon>Nematocera</taxon>
        <taxon>Culicoidea</taxon>
        <taxon>Culicidae</taxon>
        <taxon>Anophelinae</taxon>
        <taxon>Anopheles</taxon>
    </lineage>
</organism>
<reference evidence="2 3" key="1">
    <citation type="journal article" date="2017" name="G3 (Bethesda)">
        <title>The Physical Genome Mapping of Anopheles albimanus Corrected Scaffold Misassemblies and Identified Interarm Rearrangements in Genus Anopheles.</title>
        <authorList>
            <person name="Artemov G.N."/>
            <person name="Peery A.N."/>
            <person name="Jiang X."/>
            <person name="Tu Z."/>
            <person name="Stegniy V.N."/>
            <person name="Sharakhova M.V."/>
            <person name="Sharakhov I.V."/>
        </authorList>
    </citation>
    <scope>NUCLEOTIDE SEQUENCE [LARGE SCALE GENOMIC DNA]</scope>
    <source>
        <strain evidence="2 3">ALBI9_A</strain>
    </source>
</reference>
<sequence>MNPGSLIAAKETAPKIVLSVRDPTNTLQREAIERKPLAMELLEKEFQEQQADFLRWRSELQERRKTVLRDDLSTSGSMSSASHLPSIPSPRKEYRPSPRESPAGPARPLPASSTAIRMATQMDFGDSLGRIDGSQVAARHAVPKELPVFNGDPEQWPNFLTNFNRSTMMCGFSADENVMRLEKSLRSKAYETVKPLLQHPNNVEKLIATLKMRFGQLGIKRAPKSGRRQSGVWN</sequence>
<dbReference type="EnsemblMetazoa" id="AALB007018-RA">
    <property type="protein sequence ID" value="AALB007018-PA"/>
    <property type="gene ID" value="AALB007018"/>
</dbReference>
<evidence type="ECO:0000256" key="1">
    <source>
        <dbReference type="SAM" id="MobiDB-lite"/>
    </source>
</evidence>
<name>A0A182FKG9_ANOAL</name>
<keyword evidence="3" id="KW-1185">Reference proteome</keyword>
<dbReference type="VEuPathDB" id="VectorBase:AALB20_030905"/>
<dbReference type="VEuPathDB" id="VectorBase:AALB007018"/>
<reference evidence="2" key="2">
    <citation type="submission" date="2022-08" db="UniProtKB">
        <authorList>
            <consortium name="EnsemblMetazoa"/>
        </authorList>
    </citation>
    <scope>IDENTIFICATION</scope>
    <source>
        <strain evidence="2">STECLA/ALBI9_A</strain>
    </source>
</reference>
<dbReference type="STRING" id="7167.A0A182FKG9"/>
<dbReference type="Proteomes" id="UP000069272">
    <property type="component" value="Chromosome 3R"/>
</dbReference>
<evidence type="ECO:0000313" key="2">
    <source>
        <dbReference type="EnsemblMetazoa" id="AALB007018-PA"/>
    </source>
</evidence>
<protein>
    <submittedName>
        <fullName evidence="2">Uncharacterized protein</fullName>
    </submittedName>
</protein>
<evidence type="ECO:0000313" key="3">
    <source>
        <dbReference type="Proteomes" id="UP000069272"/>
    </source>
</evidence>
<proteinExistence type="predicted"/>